<evidence type="ECO:0000313" key="7">
    <source>
        <dbReference type="EMBL" id="MEA9356236.1"/>
    </source>
</evidence>
<feature type="chain" id="PRO_5045686810" evidence="5">
    <location>
        <begin position="22"/>
        <end position="286"/>
    </location>
</feature>
<dbReference type="PANTHER" id="PTHR35008">
    <property type="entry name" value="BLL4482 PROTEIN-RELATED"/>
    <property type="match status" value="1"/>
</dbReference>
<keyword evidence="5" id="KW-0732">Signal</keyword>
<feature type="signal peptide" evidence="5">
    <location>
        <begin position="1"/>
        <end position="21"/>
    </location>
</feature>
<dbReference type="EMBL" id="JAYGJQ010000001">
    <property type="protein sequence ID" value="MEA9356236.1"/>
    <property type="molecule type" value="Genomic_DNA"/>
</dbReference>
<dbReference type="InterPro" id="IPR051459">
    <property type="entry name" value="Cytochrome_c-type_DH"/>
</dbReference>
<dbReference type="InterPro" id="IPR036909">
    <property type="entry name" value="Cyt_c-like_dom_sf"/>
</dbReference>
<sequence>MKANTLLLILVCSFISLEAHAAKKVTYFEPPLEKDIPDNDFGKLVKLGRDVFMDTQTHAKPYVGNSLNCVNCHLDAGRLANSAPLWGAYGMYPAYRSKTKKVDTIENRMQGCFMYSMNGKAPAVDAPEMKALVVYMYWMSTGTPVGKSLPGRVYLDLKKPKREPTWEAGETVYQKNCMICHGKDGDGQYVNGKTVFPPLWGKNSFNWGAGMHRINTAAGFIKANMPLGQGNKLSDQEAWDVAFYVNSHNRPSDPRQKGTLEEARKDLHDENCSYGKDIHGEKLGTM</sequence>
<dbReference type="Proteomes" id="UP001302274">
    <property type="component" value="Unassembled WGS sequence"/>
</dbReference>
<organism evidence="7 8">
    <name type="scientific">Bacteriovorax antarcticus</name>
    <dbReference type="NCBI Taxonomy" id="3088717"/>
    <lineage>
        <taxon>Bacteria</taxon>
        <taxon>Pseudomonadati</taxon>
        <taxon>Bdellovibrionota</taxon>
        <taxon>Bacteriovoracia</taxon>
        <taxon>Bacteriovoracales</taxon>
        <taxon>Bacteriovoracaceae</taxon>
        <taxon>Bacteriovorax</taxon>
    </lineage>
</organism>
<dbReference type="InterPro" id="IPR009056">
    <property type="entry name" value="Cyt_c-like_dom"/>
</dbReference>
<dbReference type="Gene3D" id="1.10.760.10">
    <property type="entry name" value="Cytochrome c-like domain"/>
    <property type="match status" value="2"/>
</dbReference>
<keyword evidence="2 4" id="KW-0479">Metal-binding</keyword>
<name>A0ABU5VTB4_9BACT</name>
<dbReference type="PROSITE" id="PS51007">
    <property type="entry name" value="CYTC"/>
    <property type="match status" value="2"/>
</dbReference>
<dbReference type="Pfam" id="PF21342">
    <property type="entry name" value="SoxA-TsdA_cyt-c"/>
    <property type="match status" value="1"/>
</dbReference>
<keyword evidence="1 4" id="KW-0349">Heme</keyword>
<evidence type="ECO:0000259" key="6">
    <source>
        <dbReference type="PROSITE" id="PS51007"/>
    </source>
</evidence>
<feature type="domain" description="Cytochrome c" evidence="6">
    <location>
        <begin position="164"/>
        <end position="249"/>
    </location>
</feature>
<evidence type="ECO:0000256" key="5">
    <source>
        <dbReference type="SAM" id="SignalP"/>
    </source>
</evidence>
<reference evidence="7 8" key="1">
    <citation type="submission" date="2023-11" db="EMBL/GenBank/DDBJ databases">
        <title>A Novel Polar Bacteriovorax (B. antarcticus) Isolated from the Biocrust in Antarctica.</title>
        <authorList>
            <person name="Mun W."/>
            <person name="Choi S.Y."/>
            <person name="Mitchell R.J."/>
        </authorList>
    </citation>
    <scope>NUCLEOTIDE SEQUENCE [LARGE SCALE GENOMIC DNA]</scope>
    <source>
        <strain evidence="7 8">PP10</strain>
    </source>
</reference>
<dbReference type="PANTHER" id="PTHR35008:SF9">
    <property type="entry name" value="CYTOCHROME C DOMAIN-CONTAINING PROTEIN"/>
    <property type="match status" value="1"/>
</dbReference>
<keyword evidence="8" id="KW-1185">Reference proteome</keyword>
<dbReference type="SUPFAM" id="SSF46626">
    <property type="entry name" value="Cytochrome c"/>
    <property type="match status" value="2"/>
</dbReference>
<dbReference type="RefSeq" id="WP_323575922.1">
    <property type="nucleotide sequence ID" value="NZ_JAYGJQ010000001.1"/>
</dbReference>
<proteinExistence type="predicted"/>
<keyword evidence="3 4" id="KW-0408">Iron</keyword>
<feature type="domain" description="Cytochrome c" evidence="6">
    <location>
        <begin position="43"/>
        <end position="140"/>
    </location>
</feature>
<evidence type="ECO:0000256" key="2">
    <source>
        <dbReference type="ARBA" id="ARBA00022723"/>
    </source>
</evidence>
<evidence type="ECO:0000256" key="1">
    <source>
        <dbReference type="ARBA" id="ARBA00022617"/>
    </source>
</evidence>
<gene>
    <name evidence="7" type="ORF">SHI21_08485</name>
</gene>
<protein>
    <submittedName>
        <fullName evidence="7">C-type cytochrome</fullName>
    </submittedName>
</protein>
<evidence type="ECO:0000256" key="4">
    <source>
        <dbReference type="PROSITE-ProRule" id="PRU00433"/>
    </source>
</evidence>
<comment type="caution">
    <text evidence="7">The sequence shown here is derived from an EMBL/GenBank/DDBJ whole genome shotgun (WGS) entry which is preliminary data.</text>
</comment>
<evidence type="ECO:0000256" key="3">
    <source>
        <dbReference type="ARBA" id="ARBA00023004"/>
    </source>
</evidence>
<dbReference type="Pfam" id="PF13442">
    <property type="entry name" value="Cytochrome_CBB3"/>
    <property type="match status" value="1"/>
</dbReference>
<accession>A0ABU5VTB4</accession>
<evidence type="ECO:0000313" key="8">
    <source>
        <dbReference type="Proteomes" id="UP001302274"/>
    </source>
</evidence>